<evidence type="ECO:0000313" key="13">
    <source>
        <dbReference type="Proteomes" id="UP000279259"/>
    </source>
</evidence>
<keyword evidence="10" id="KW-0472">Membrane</keyword>
<evidence type="ECO:0000256" key="4">
    <source>
        <dbReference type="ARBA" id="ARBA00022660"/>
    </source>
</evidence>
<keyword evidence="4" id="KW-0679">Respiratory chain</keyword>
<keyword evidence="3" id="KW-0813">Transport</keyword>
<name>A0A427YU06_9TREE</name>
<reference evidence="12 13" key="1">
    <citation type="submission" date="2018-11" db="EMBL/GenBank/DDBJ databases">
        <title>Genome sequence of Saitozyma podzolica DSM 27192.</title>
        <authorList>
            <person name="Aliyu H."/>
            <person name="Gorte O."/>
            <person name="Ochsenreither K."/>
        </authorList>
    </citation>
    <scope>NUCLEOTIDE SEQUENCE [LARGE SCALE GENOMIC DNA]</scope>
    <source>
        <strain evidence="12 13">DSM 27192</strain>
    </source>
</reference>
<gene>
    <name evidence="12" type="ORF">EHS25_004427</name>
</gene>
<dbReference type="Proteomes" id="UP000279259">
    <property type="component" value="Unassembled WGS sequence"/>
</dbReference>
<evidence type="ECO:0000313" key="12">
    <source>
        <dbReference type="EMBL" id="RSH94623.1"/>
    </source>
</evidence>
<dbReference type="FunFam" id="1.20.5.260:FF:000001">
    <property type="entry name" value="Cytochrome b-c1 complex subunit 9"/>
    <property type="match status" value="1"/>
</dbReference>
<evidence type="ECO:0000256" key="9">
    <source>
        <dbReference type="ARBA" id="ARBA00023128"/>
    </source>
</evidence>
<dbReference type="GO" id="GO:0045275">
    <property type="term" value="C:respiratory chain complex III"/>
    <property type="evidence" value="ECO:0007669"/>
    <property type="project" value="InterPro"/>
</dbReference>
<keyword evidence="5" id="KW-0812">Transmembrane</keyword>
<dbReference type="EMBL" id="RSCD01000002">
    <property type="protein sequence ID" value="RSH94623.1"/>
    <property type="molecule type" value="Genomic_DNA"/>
</dbReference>
<evidence type="ECO:0000256" key="2">
    <source>
        <dbReference type="ARBA" id="ARBA00007856"/>
    </source>
</evidence>
<evidence type="ECO:0000256" key="8">
    <source>
        <dbReference type="ARBA" id="ARBA00022989"/>
    </source>
</evidence>
<dbReference type="GO" id="GO:0005743">
    <property type="term" value="C:mitochondrial inner membrane"/>
    <property type="evidence" value="ECO:0007669"/>
    <property type="project" value="UniProtKB-SubCell"/>
</dbReference>
<comment type="caution">
    <text evidence="12">The sequence shown here is derived from an EMBL/GenBank/DDBJ whole genome shotgun (WGS) entry which is preliminary data.</text>
</comment>
<dbReference type="STRING" id="1890683.A0A427YU06"/>
<accession>A0A427YU06</accession>
<organism evidence="12 13">
    <name type="scientific">Saitozyma podzolica</name>
    <dbReference type="NCBI Taxonomy" id="1890683"/>
    <lineage>
        <taxon>Eukaryota</taxon>
        <taxon>Fungi</taxon>
        <taxon>Dikarya</taxon>
        <taxon>Basidiomycota</taxon>
        <taxon>Agaricomycotina</taxon>
        <taxon>Tremellomycetes</taxon>
        <taxon>Tremellales</taxon>
        <taxon>Trimorphomycetaceae</taxon>
        <taxon>Saitozyma</taxon>
    </lineage>
</organism>
<evidence type="ECO:0000256" key="1">
    <source>
        <dbReference type="ARBA" id="ARBA00004434"/>
    </source>
</evidence>
<sequence>MASVSTPPDFLVISCRVDIADGSPSPPWYPSTFLENDPCPFDGGCRVAASPIRPLMGTWHSPSCMCCEILLRKSSIPPAWNRPSTPSLLILSRPGICLTPAADLPSRSLSHLHHTPNLVPQPIYTTLFKRNSVFVTSVFLGAFGFSMGFDLATSAWWDAHNRGVSGASIL</sequence>
<dbReference type="InterPro" id="IPR036656">
    <property type="entry name" value="QCR9_sf"/>
</dbReference>
<dbReference type="Gene3D" id="1.20.5.260">
    <property type="entry name" value="Cytochrome b-c1 complex subunit 9"/>
    <property type="match status" value="1"/>
</dbReference>
<evidence type="ECO:0000256" key="11">
    <source>
        <dbReference type="ARBA" id="ARBA00044247"/>
    </source>
</evidence>
<dbReference type="InterPro" id="IPR008027">
    <property type="entry name" value="QCR9"/>
</dbReference>
<keyword evidence="6" id="KW-0999">Mitochondrion inner membrane</keyword>
<dbReference type="GO" id="GO:0006122">
    <property type="term" value="P:mitochondrial electron transport, ubiquinol to cytochrome c"/>
    <property type="evidence" value="ECO:0007669"/>
    <property type="project" value="InterPro"/>
</dbReference>
<evidence type="ECO:0000256" key="5">
    <source>
        <dbReference type="ARBA" id="ARBA00022692"/>
    </source>
</evidence>
<comment type="subcellular location">
    <subcellularLocation>
        <location evidence="1">Mitochondrion inner membrane</location>
        <topology evidence="1">Single-pass membrane protein</topology>
    </subcellularLocation>
</comment>
<dbReference type="SUPFAM" id="SSF81514">
    <property type="entry name" value="Subunit X (non-heme 7 kDa protein) of cytochrome bc1 complex (Ubiquinol-cytochrome c reductase)"/>
    <property type="match status" value="1"/>
</dbReference>
<evidence type="ECO:0000256" key="7">
    <source>
        <dbReference type="ARBA" id="ARBA00022982"/>
    </source>
</evidence>
<keyword evidence="7" id="KW-0249">Electron transport</keyword>
<evidence type="ECO:0000256" key="6">
    <source>
        <dbReference type="ARBA" id="ARBA00022792"/>
    </source>
</evidence>
<evidence type="ECO:0000256" key="10">
    <source>
        <dbReference type="ARBA" id="ARBA00023136"/>
    </source>
</evidence>
<keyword evidence="13" id="KW-1185">Reference proteome</keyword>
<comment type="similarity">
    <text evidence="2">Belongs to the UQCR10/QCR9 family.</text>
</comment>
<dbReference type="Pfam" id="PF05365">
    <property type="entry name" value="UCR_UQCRX_QCR9"/>
    <property type="match status" value="1"/>
</dbReference>
<evidence type="ECO:0000256" key="3">
    <source>
        <dbReference type="ARBA" id="ARBA00022448"/>
    </source>
</evidence>
<protein>
    <recommendedName>
        <fullName evidence="11">Complex III subunit 9</fullName>
    </recommendedName>
</protein>
<keyword evidence="9" id="KW-0496">Mitochondrion</keyword>
<keyword evidence="8" id="KW-1133">Transmembrane helix</keyword>
<dbReference type="OrthoDB" id="44067at2759"/>
<dbReference type="AlphaFoldDB" id="A0A427YU06"/>
<proteinExistence type="inferred from homology"/>